<keyword evidence="2" id="KW-1185">Reference proteome</keyword>
<proteinExistence type="predicted"/>
<name>J0L9W0_AURST</name>
<reference evidence="2" key="1">
    <citation type="journal article" date="2012" name="Science">
        <title>The Paleozoic origin of enzymatic lignin decomposition reconstructed from 31 fungal genomes.</title>
        <authorList>
            <person name="Floudas D."/>
            <person name="Binder M."/>
            <person name="Riley R."/>
            <person name="Barry K."/>
            <person name="Blanchette R.A."/>
            <person name="Henrissat B."/>
            <person name="Martinez A.T."/>
            <person name="Otillar R."/>
            <person name="Spatafora J.W."/>
            <person name="Yadav J.S."/>
            <person name="Aerts A."/>
            <person name="Benoit I."/>
            <person name="Boyd A."/>
            <person name="Carlson A."/>
            <person name="Copeland A."/>
            <person name="Coutinho P.M."/>
            <person name="de Vries R.P."/>
            <person name="Ferreira P."/>
            <person name="Findley K."/>
            <person name="Foster B."/>
            <person name="Gaskell J."/>
            <person name="Glotzer D."/>
            <person name="Gorecki P."/>
            <person name="Heitman J."/>
            <person name="Hesse C."/>
            <person name="Hori C."/>
            <person name="Igarashi K."/>
            <person name="Jurgens J.A."/>
            <person name="Kallen N."/>
            <person name="Kersten P."/>
            <person name="Kohler A."/>
            <person name="Kuees U."/>
            <person name="Kumar T.K.A."/>
            <person name="Kuo A."/>
            <person name="LaButti K."/>
            <person name="Larrondo L.F."/>
            <person name="Lindquist E."/>
            <person name="Ling A."/>
            <person name="Lombard V."/>
            <person name="Lucas S."/>
            <person name="Lundell T."/>
            <person name="Martin R."/>
            <person name="McLaughlin D.J."/>
            <person name="Morgenstern I."/>
            <person name="Morin E."/>
            <person name="Murat C."/>
            <person name="Nagy L.G."/>
            <person name="Nolan M."/>
            <person name="Ohm R.A."/>
            <person name="Patyshakuliyeva A."/>
            <person name="Rokas A."/>
            <person name="Ruiz-Duenas F.J."/>
            <person name="Sabat G."/>
            <person name="Salamov A."/>
            <person name="Samejima M."/>
            <person name="Schmutz J."/>
            <person name="Slot J.C."/>
            <person name="St John F."/>
            <person name="Stenlid J."/>
            <person name="Sun H."/>
            <person name="Sun S."/>
            <person name="Syed K."/>
            <person name="Tsang A."/>
            <person name="Wiebenga A."/>
            <person name="Young D."/>
            <person name="Pisabarro A."/>
            <person name="Eastwood D.C."/>
            <person name="Martin F."/>
            <person name="Cullen D."/>
            <person name="Grigoriev I.V."/>
            <person name="Hibbett D.S."/>
        </authorList>
    </citation>
    <scope>NUCLEOTIDE SEQUENCE [LARGE SCALE GENOMIC DNA]</scope>
    <source>
        <strain evidence="2">TFB10046</strain>
    </source>
</reference>
<evidence type="ECO:0000313" key="1">
    <source>
        <dbReference type="EMBL" id="EJD33181.1"/>
    </source>
</evidence>
<dbReference type="KEGG" id="adl:AURDEDRAFT_177738"/>
<protein>
    <submittedName>
        <fullName evidence="1">Uncharacterized protein</fullName>
    </submittedName>
</protein>
<accession>J0L9W0</accession>
<dbReference type="InParanoid" id="J0L9W0"/>
<dbReference type="AlphaFoldDB" id="J0L9W0"/>
<evidence type="ECO:0000313" key="2">
    <source>
        <dbReference type="Proteomes" id="UP000006514"/>
    </source>
</evidence>
<dbReference type="OrthoDB" id="2786563at2759"/>
<dbReference type="Proteomes" id="UP000006514">
    <property type="component" value="Unassembled WGS sequence"/>
</dbReference>
<organism evidence="1 2">
    <name type="scientific">Auricularia subglabra (strain TFB-10046 / SS5)</name>
    <name type="common">White-rot fungus</name>
    <name type="synonym">Auricularia delicata (strain TFB10046)</name>
    <dbReference type="NCBI Taxonomy" id="717982"/>
    <lineage>
        <taxon>Eukaryota</taxon>
        <taxon>Fungi</taxon>
        <taxon>Dikarya</taxon>
        <taxon>Basidiomycota</taxon>
        <taxon>Agaricomycotina</taxon>
        <taxon>Agaricomycetes</taxon>
        <taxon>Auriculariales</taxon>
        <taxon>Auriculariaceae</taxon>
        <taxon>Auricularia</taxon>
    </lineage>
</organism>
<gene>
    <name evidence="1" type="ORF">AURDEDRAFT_177738</name>
</gene>
<dbReference type="EMBL" id="JH688385">
    <property type="protein sequence ID" value="EJD33181.1"/>
    <property type="molecule type" value="Genomic_DNA"/>
</dbReference>
<sequence length="222" mass="23988">MADRLPDETLAAILAESVVVPDASFAATMADKSPFAEIAHSSSTILLVCKRWMRVATPLVYETVILRSVAQSRALAEVLKEKPQLGCYVRKFRVEGGVGDSFAGRLSASHSAAPHALNAPVRRCQRDIRAVNFAALAAFATTRAESTKSTRAARYLDFKDGNNTTHRARLLYESVESYRMQRLRGPGPGAKATAVFWTMSVPGGPLPQTLHAPAKFGTTTAI</sequence>